<evidence type="ECO:0000313" key="3">
    <source>
        <dbReference type="EMBL" id="BBM37252.1"/>
    </source>
</evidence>
<dbReference type="Gene3D" id="2.40.50.140">
    <property type="entry name" value="Nucleic acid-binding proteins"/>
    <property type="match status" value="1"/>
</dbReference>
<dbReference type="STRING" id="714315.GCA_000516535_02206"/>
<dbReference type="InterPro" id="IPR012340">
    <property type="entry name" value="NA-bd_OB-fold"/>
</dbReference>
<dbReference type="PANTHER" id="PTHR10302">
    <property type="entry name" value="SINGLE-STRANDED DNA-BINDING PROTEIN"/>
    <property type="match status" value="1"/>
</dbReference>
<name>A0A510JD81_9FUSO</name>
<dbReference type="SUPFAM" id="SSF50249">
    <property type="entry name" value="Nucleic acid-binding proteins"/>
    <property type="match status" value="1"/>
</dbReference>
<feature type="compositionally biased region" description="Acidic residues" evidence="2">
    <location>
        <begin position="122"/>
        <end position="137"/>
    </location>
</feature>
<dbReference type="InterPro" id="IPR011344">
    <property type="entry name" value="ssDNA-bd"/>
</dbReference>
<dbReference type="Proteomes" id="UP000321606">
    <property type="component" value="Chromosome"/>
</dbReference>
<dbReference type="RefSeq" id="WP_006806317.1">
    <property type="nucleotide sequence ID" value="NZ_AP019822.1"/>
</dbReference>
<dbReference type="KEGG" id="lgo:JCM16774_2211"/>
<dbReference type="GO" id="GO:0003697">
    <property type="term" value="F:single-stranded DNA binding"/>
    <property type="evidence" value="ECO:0007669"/>
    <property type="project" value="UniProtKB-UniRule"/>
</dbReference>
<evidence type="ECO:0000256" key="1">
    <source>
        <dbReference type="HAMAP-Rule" id="MF_00984"/>
    </source>
</evidence>
<evidence type="ECO:0000256" key="2">
    <source>
        <dbReference type="SAM" id="MobiDB-lite"/>
    </source>
</evidence>
<sequence>MNQVLLIGRLTKDPELKYSQSGKAFCRFSIAVTKEFNRNETDFFDCVAWNKTAEIIAEYMRKGKKIAIQGRLETGSYEKEGRNIKTYSIIVDKFEFVDSAGGQGQQQSSSYSQGTQPKETFADNDNDEIMDDDDFPF</sequence>
<dbReference type="PROSITE" id="PS50935">
    <property type="entry name" value="SSB"/>
    <property type="match status" value="1"/>
</dbReference>
<dbReference type="InterPro" id="IPR000424">
    <property type="entry name" value="Primosome_PriB/ssb"/>
</dbReference>
<feature type="compositionally biased region" description="Low complexity" evidence="2">
    <location>
        <begin position="105"/>
        <end position="116"/>
    </location>
</feature>
<reference evidence="3 4" key="1">
    <citation type="submission" date="2019-07" db="EMBL/GenBank/DDBJ databases">
        <title>Complete Genome Sequence of Leptotrichia goodfellowii Strain JCM 16774.</title>
        <authorList>
            <person name="Watanabe S."/>
            <person name="Cui L."/>
        </authorList>
    </citation>
    <scope>NUCLEOTIDE SEQUENCE [LARGE SCALE GENOMIC DNA]</scope>
    <source>
        <strain evidence="3 4">JCM16774</strain>
    </source>
</reference>
<dbReference type="PIRSF" id="PIRSF002070">
    <property type="entry name" value="SSB"/>
    <property type="match status" value="1"/>
</dbReference>
<accession>A0A510JD81</accession>
<dbReference type="Pfam" id="PF00436">
    <property type="entry name" value="SSB"/>
    <property type="match status" value="1"/>
</dbReference>
<dbReference type="OrthoDB" id="9809878at2"/>
<protein>
    <recommendedName>
        <fullName evidence="1">Single-stranded DNA-binding protein</fullName>
        <shortName evidence="1">SSB</shortName>
    </recommendedName>
</protein>
<comment type="subunit">
    <text evidence="1">Homotetramer.</text>
</comment>
<gene>
    <name evidence="3" type="primary">ssb</name>
    <name evidence="3" type="ORF">JCM16774_2211</name>
</gene>
<dbReference type="HAMAP" id="MF_00984">
    <property type="entry name" value="SSB"/>
    <property type="match status" value="1"/>
</dbReference>
<comment type="caution">
    <text evidence="1">Lacks conserved residue(s) required for the propagation of feature annotation.</text>
</comment>
<organism evidence="3 4">
    <name type="scientific">Pseudoleptotrichia goodfellowii</name>
    <dbReference type="NCBI Taxonomy" id="157692"/>
    <lineage>
        <taxon>Bacteria</taxon>
        <taxon>Fusobacteriati</taxon>
        <taxon>Fusobacteriota</taxon>
        <taxon>Fusobacteriia</taxon>
        <taxon>Fusobacteriales</taxon>
        <taxon>Leptotrichiaceae</taxon>
        <taxon>Pseudoleptotrichia</taxon>
    </lineage>
</organism>
<dbReference type="AlphaFoldDB" id="A0A510JD81"/>
<dbReference type="GO" id="GO:0006260">
    <property type="term" value="P:DNA replication"/>
    <property type="evidence" value="ECO:0007669"/>
    <property type="project" value="InterPro"/>
</dbReference>
<dbReference type="PANTHER" id="PTHR10302:SF27">
    <property type="entry name" value="SINGLE-STRANDED DNA-BINDING PROTEIN"/>
    <property type="match status" value="1"/>
</dbReference>
<dbReference type="NCBIfam" id="TIGR00621">
    <property type="entry name" value="ssb"/>
    <property type="match status" value="1"/>
</dbReference>
<feature type="region of interest" description="Disordered" evidence="2">
    <location>
        <begin position="100"/>
        <end position="137"/>
    </location>
</feature>
<evidence type="ECO:0000313" key="4">
    <source>
        <dbReference type="Proteomes" id="UP000321606"/>
    </source>
</evidence>
<dbReference type="CDD" id="cd04496">
    <property type="entry name" value="SSB_OBF"/>
    <property type="match status" value="1"/>
</dbReference>
<dbReference type="EMBL" id="AP019822">
    <property type="protein sequence ID" value="BBM37252.1"/>
    <property type="molecule type" value="Genomic_DNA"/>
</dbReference>
<dbReference type="GO" id="GO:0009295">
    <property type="term" value="C:nucleoid"/>
    <property type="evidence" value="ECO:0007669"/>
    <property type="project" value="TreeGrafter"/>
</dbReference>
<proteinExistence type="inferred from homology"/>
<keyword evidence="1 3" id="KW-0238">DNA-binding</keyword>